<dbReference type="CDD" id="cd08971">
    <property type="entry name" value="AcNei2_N"/>
    <property type="match status" value="1"/>
</dbReference>
<reference evidence="3" key="2">
    <citation type="submission" date="2023-02" db="EMBL/GenBank/DDBJ databases">
        <authorList>
            <person name="Sun Q."/>
            <person name="Mori K."/>
        </authorList>
    </citation>
    <scope>NUCLEOTIDE SEQUENCE</scope>
    <source>
        <strain evidence="3">NBRC 112290</strain>
    </source>
</reference>
<evidence type="ECO:0000313" key="4">
    <source>
        <dbReference type="Proteomes" id="UP001157161"/>
    </source>
</evidence>
<evidence type="ECO:0000256" key="1">
    <source>
        <dbReference type="SAM" id="MobiDB-lite"/>
    </source>
</evidence>
<feature type="region of interest" description="Disordered" evidence="1">
    <location>
        <begin position="197"/>
        <end position="255"/>
    </location>
</feature>
<dbReference type="Proteomes" id="UP001157161">
    <property type="component" value="Unassembled WGS sequence"/>
</dbReference>
<feature type="compositionally biased region" description="Basic and acidic residues" evidence="1">
    <location>
        <begin position="83"/>
        <end position="108"/>
    </location>
</feature>
<dbReference type="InterPro" id="IPR044090">
    <property type="entry name" value="Nei2_N"/>
</dbReference>
<accession>A0AA37XEG6</accession>
<feature type="domain" description="Formamidopyrimidine-DNA glycosylase catalytic" evidence="2">
    <location>
        <begin position="2"/>
        <end position="89"/>
    </location>
</feature>
<dbReference type="Pfam" id="PF01149">
    <property type="entry name" value="Fapy_DNA_glyco"/>
    <property type="match status" value="1"/>
</dbReference>
<sequence>MPEGDVVLRTARRLTAALADGPLVRSELRWPTLAGTDLTGVRSLGTASYGKNLLTRFSDGRTLHTHLRMDGTWRVTATPPEGEGPRRSGADGVRRSTGGRPRDRRESSRYGSGPRRSQDAGSDVRAVLATATWTCTGHQLGMMHLLRTHDEARLLAPLGPDVLGEDFGAAEEASIAVAIHAQGAREIGAVLLDQGCSPASGRSTWPRRSSATGSPLARRRRRPRPRHDGGHGATSHAGLGRRPDRAEPARLDDDGLLRAIRRAVRALHDPAARRTRR</sequence>
<dbReference type="InterPro" id="IPR035937">
    <property type="entry name" value="FPG_N"/>
</dbReference>
<reference evidence="3" key="1">
    <citation type="journal article" date="2014" name="Int. J. Syst. Evol. Microbiol.">
        <title>Complete genome sequence of Corynebacterium casei LMG S-19264T (=DSM 44701T), isolated from a smear-ripened cheese.</title>
        <authorList>
            <consortium name="US DOE Joint Genome Institute (JGI-PGF)"/>
            <person name="Walter F."/>
            <person name="Albersmeier A."/>
            <person name="Kalinowski J."/>
            <person name="Ruckert C."/>
        </authorList>
    </citation>
    <scope>NUCLEOTIDE SEQUENCE</scope>
    <source>
        <strain evidence="3">NBRC 112290</strain>
    </source>
</reference>
<dbReference type="SMART" id="SM00898">
    <property type="entry name" value="Fapy_DNA_glyco"/>
    <property type="match status" value="1"/>
</dbReference>
<dbReference type="GO" id="GO:0000703">
    <property type="term" value="F:oxidized pyrimidine nucleobase lesion DNA N-glycosylase activity"/>
    <property type="evidence" value="ECO:0007669"/>
    <property type="project" value="TreeGrafter"/>
</dbReference>
<evidence type="ECO:0000313" key="3">
    <source>
        <dbReference type="EMBL" id="GMA31761.1"/>
    </source>
</evidence>
<name>A0AA37XEG6_9MICO</name>
<dbReference type="PROSITE" id="PS51068">
    <property type="entry name" value="FPG_CAT"/>
    <property type="match status" value="1"/>
</dbReference>
<dbReference type="RefSeq" id="WP_284250529.1">
    <property type="nucleotide sequence ID" value="NZ_BSUM01000001.1"/>
</dbReference>
<dbReference type="AlphaFoldDB" id="A0AA37XEG6"/>
<dbReference type="PANTHER" id="PTHR42697">
    <property type="entry name" value="ENDONUCLEASE 8"/>
    <property type="match status" value="1"/>
</dbReference>
<dbReference type="SUPFAM" id="SSF81624">
    <property type="entry name" value="N-terminal domain of MutM-like DNA repair proteins"/>
    <property type="match status" value="1"/>
</dbReference>
<comment type="caution">
    <text evidence="3">The sequence shown here is derived from an EMBL/GenBank/DDBJ whole genome shotgun (WGS) entry which is preliminary data.</text>
</comment>
<feature type="compositionally biased region" description="Polar residues" evidence="1">
    <location>
        <begin position="200"/>
        <end position="213"/>
    </location>
</feature>
<proteinExistence type="predicted"/>
<dbReference type="GO" id="GO:0008270">
    <property type="term" value="F:zinc ion binding"/>
    <property type="evidence" value="ECO:0007669"/>
    <property type="project" value="InterPro"/>
</dbReference>
<gene>
    <name evidence="3" type="ORF">GCM10025875_17530</name>
</gene>
<keyword evidence="4" id="KW-1185">Reference proteome</keyword>
<organism evidence="3 4">
    <name type="scientific">Litorihabitans aurantiacus</name>
    <dbReference type="NCBI Taxonomy" id="1930061"/>
    <lineage>
        <taxon>Bacteria</taxon>
        <taxon>Bacillati</taxon>
        <taxon>Actinomycetota</taxon>
        <taxon>Actinomycetes</taxon>
        <taxon>Micrococcales</taxon>
        <taxon>Beutenbergiaceae</taxon>
        <taxon>Litorihabitans</taxon>
    </lineage>
</organism>
<dbReference type="PANTHER" id="PTHR42697:SF1">
    <property type="entry name" value="ENDONUCLEASE 8"/>
    <property type="match status" value="1"/>
</dbReference>
<dbReference type="EMBL" id="BSUM01000001">
    <property type="protein sequence ID" value="GMA31761.1"/>
    <property type="molecule type" value="Genomic_DNA"/>
</dbReference>
<dbReference type="GO" id="GO:0006284">
    <property type="term" value="P:base-excision repair"/>
    <property type="evidence" value="ECO:0007669"/>
    <property type="project" value="InterPro"/>
</dbReference>
<feature type="region of interest" description="Disordered" evidence="1">
    <location>
        <begin position="71"/>
        <end position="123"/>
    </location>
</feature>
<dbReference type="Gene3D" id="3.20.190.10">
    <property type="entry name" value="MutM-like, N-terminal"/>
    <property type="match status" value="1"/>
</dbReference>
<dbReference type="GO" id="GO:0140078">
    <property type="term" value="F:class I DNA-(apurinic or apyrimidinic site) endonuclease activity"/>
    <property type="evidence" value="ECO:0007669"/>
    <property type="project" value="InterPro"/>
</dbReference>
<protein>
    <recommendedName>
        <fullName evidence="2">Formamidopyrimidine-DNA glycosylase catalytic domain-containing protein</fullName>
    </recommendedName>
</protein>
<evidence type="ECO:0000259" key="2">
    <source>
        <dbReference type="PROSITE" id="PS51068"/>
    </source>
</evidence>
<dbReference type="InterPro" id="IPR012319">
    <property type="entry name" value="FPG_cat"/>
</dbReference>
<feature type="compositionally biased region" description="Basic and acidic residues" evidence="1">
    <location>
        <begin position="241"/>
        <end position="255"/>
    </location>
</feature>